<proteinExistence type="predicted"/>
<feature type="region of interest" description="Disordered" evidence="1">
    <location>
        <begin position="326"/>
        <end position="386"/>
    </location>
</feature>
<feature type="region of interest" description="Disordered" evidence="1">
    <location>
        <begin position="421"/>
        <end position="448"/>
    </location>
</feature>
<dbReference type="STRING" id="1076256.A0A2H3BTQ7"/>
<feature type="compositionally biased region" description="Low complexity" evidence="1">
    <location>
        <begin position="538"/>
        <end position="576"/>
    </location>
</feature>
<dbReference type="EMBL" id="KZ293421">
    <property type="protein sequence ID" value="PBK73000.1"/>
    <property type="molecule type" value="Genomic_DNA"/>
</dbReference>
<feature type="compositionally biased region" description="Low complexity" evidence="1">
    <location>
        <begin position="253"/>
        <end position="264"/>
    </location>
</feature>
<evidence type="ECO:0000256" key="1">
    <source>
        <dbReference type="SAM" id="MobiDB-lite"/>
    </source>
</evidence>
<feature type="compositionally biased region" description="Polar residues" evidence="1">
    <location>
        <begin position="638"/>
        <end position="648"/>
    </location>
</feature>
<feature type="compositionally biased region" description="Polar residues" evidence="1">
    <location>
        <begin position="165"/>
        <end position="183"/>
    </location>
</feature>
<feature type="region of interest" description="Disordered" evidence="1">
    <location>
        <begin position="118"/>
        <end position="192"/>
    </location>
</feature>
<feature type="compositionally biased region" description="Polar residues" evidence="1">
    <location>
        <begin position="370"/>
        <end position="385"/>
    </location>
</feature>
<feature type="compositionally biased region" description="Polar residues" evidence="1">
    <location>
        <begin position="497"/>
        <end position="512"/>
    </location>
</feature>
<feature type="compositionally biased region" description="Basic and acidic residues" evidence="1">
    <location>
        <begin position="132"/>
        <end position="153"/>
    </location>
</feature>
<dbReference type="AlphaFoldDB" id="A0A2H3BTQ7"/>
<name>A0A2H3BTQ7_9AGAR</name>
<dbReference type="Proteomes" id="UP000218334">
    <property type="component" value="Unassembled WGS sequence"/>
</dbReference>
<protein>
    <submittedName>
        <fullName evidence="2">Uncharacterized protein</fullName>
    </submittedName>
</protein>
<sequence>MPRSSRYWNSTLSSSSQFFWSLYAHILTKKTRVCMEFQGRGVTTNDPRYNQYSSRLQSNLAWLAAAADQSRQGNQNSMQLPAMDPPSANDLVPITRIQQIYAELPTLFSKDIERRQQMLAQQQNAGSAPNNLKRDRPEDSLGDMMNKRRDTGESKGMMRPPSGPPSANQNPFPMTNGAQLQPTPSLPISDPSLASAPGLANINAAETAAANRERVRQAQIRAAQLQQQQQQQQQAVRQMSPPSSTPVPPNPMQQPQQMMQNAVPGPSNLSANGNNPLASMPPQYQQAYNILQNPQHPFMQYMIRNVPNFMQMPMQQQMQRMIITQNAMQAKQQEQQNQQRNGGQMQQQQMPGMSNQMQANGPMPGGPFPGQTSPVSPQAQPSQMVNPMAMGPGAMNSPQIPGGGMNMNNMSLNQRQFMLMQQQQQQQQQQQRVNMHQQQQQQQQQAMLQERFRMEQERMNQQRLQAQQQQQQINNSPHVGSPMALPGGGNDNFPVLRSNSTIPGIARSTRSPSDGAPSPMTPRIPQRGVSVGQEDFQRMMMQQQQNQQNQQRGMPQGFNPQQMQQQQQQQTHWQQQMAGHNQGFGMSRPPSAGFGVPSPPGGGGNWQQAGGGGSYPFAPSPGSHSDLAHTPRHMSATPVPQQMHSQNNTPTVDPTLPPDLDLFNWAQ</sequence>
<evidence type="ECO:0000313" key="3">
    <source>
        <dbReference type="Proteomes" id="UP000218334"/>
    </source>
</evidence>
<feature type="region of interest" description="Disordered" evidence="1">
    <location>
        <begin position="497"/>
        <end position="667"/>
    </location>
</feature>
<keyword evidence="3" id="KW-1185">Reference proteome</keyword>
<feature type="compositionally biased region" description="Low complexity" evidence="1">
    <location>
        <begin position="326"/>
        <end position="358"/>
    </location>
</feature>
<feature type="compositionally biased region" description="Pro residues" evidence="1">
    <location>
        <begin position="243"/>
        <end position="252"/>
    </location>
</feature>
<feature type="region of interest" description="Disordered" evidence="1">
    <location>
        <begin position="213"/>
        <end position="280"/>
    </location>
</feature>
<reference evidence="3" key="1">
    <citation type="journal article" date="2017" name="Nat. Ecol. Evol.">
        <title>Genome expansion and lineage-specific genetic innovations in the forest pathogenic fungi Armillaria.</title>
        <authorList>
            <person name="Sipos G."/>
            <person name="Prasanna A.N."/>
            <person name="Walter M.C."/>
            <person name="O'Connor E."/>
            <person name="Balint B."/>
            <person name="Krizsan K."/>
            <person name="Kiss B."/>
            <person name="Hess J."/>
            <person name="Varga T."/>
            <person name="Slot J."/>
            <person name="Riley R."/>
            <person name="Boka B."/>
            <person name="Rigling D."/>
            <person name="Barry K."/>
            <person name="Lee J."/>
            <person name="Mihaltcheva S."/>
            <person name="LaButti K."/>
            <person name="Lipzen A."/>
            <person name="Waldron R."/>
            <person name="Moloney N.M."/>
            <person name="Sperisen C."/>
            <person name="Kredics L."/>
            <person name="Vagvoelgyi C."/>
            <person name="Patrignani A."/>
            <person name="Fitzpatrick D."/>
            <person name="Nagy I."/>
            <person name="Doyle S."/>
            <person name="Anderson J.B."/>
            <person name="Grigoriev I.V."/>
            <person name="Gueldener U."/>
            <person name="Muensterkoetter M."/>
            <person name="Nagy L.G."/>
        </authorList>
    </citation>
    <scope>NUCLEOTIDE SEQUENCE [LARGE SCALE GENOMIC DNA]</scope>
    <source>
        <strain evidence="3">28-4</strain>
    </source>
</reference>
<feature type="compositionally biased region" description="Polar residues" evidence="1">
    <location>
        <begin position="267"/>
        <end position="280"/>
    </location>
</feature>
<gene>
    <name evidence="2" type="ORF">ARMSODRAFT_710506</name>
</gene>
<feature type="compositionally biased region" description="Low complexity" evidence="1">
    <location>
        <begin position="649"/>
        <end position="667"/>
    </location>
</feature>
<feature type="compositionally biased region" description="Low complexity" evidence="1">
    <location>
        <begin position="217"/>
        <end position="242"/>
    </location>
</feature>
<accession>A0A2H3BTQ7</accession>
<evidence type="ECO:0000313" key="2">
    <source>
        <dbReference type="EMBL" id="PBK73000.1"/>
    </source>
</evidence>
<feature type="compositionally biased region" description="Gly residues" evidence="1">
    <location>
        <begin position="601"/>
        <end position="614"/>
    </location>
</feature>
<feature type="compositionally biased region" description="Polar residues" evidence="1">
    <location>
        <begin position="118"/>
        <end position="130"/>
    </location>
</feature>
<organism evidence="2 3">
    <name type="scientific">Armillaria solidipes</name>
    <dbReference type="NCBI Taxonomy" id="1076256"/>
    <lineage>
        <taxon>Eukaryota</taxon>
        <taxon>Fungi</taxon>
        <taxon>Dikarya</taxon>
        <taxon>Basidiomycota</taxon>
        <taxon>Agaricomycotina</taxon>
        <taxon>Agaricomycetes</taxon>
        <taxon>Agaricomycetidae</taxon>
        <taxon>Agaricales</taxon>
        <taxon>Marasmiineae</taxon>
        <taxon>Physalacriaceae</taxon>
        <taxon>Armillaria</taxon>
    </lineage>
</organism>